<keyword evidence="6" id="KW-1185">Reference proteome</keyword>
<evidence type="ECO:0000256" key="3">
    <source>
        <dbReference type="ARBA" id="ARBA00022833"/>
    </source>
</evidence>
<keyword evidence="1" id="KW-0479">Metal-binding</keyword>
<dbReference type="PROSITE" id="PS01358">
    <property type="entry name" value="ZF_RANBP2_1"/>
    <property type="match status" value="1"/>
</dbReference>
<accession>A0A1G4Z1E6</accession>
<dbReference type="InterPro" id="IPR036443">
    <property type="entry name" value="Znf_RanBP2_sf"/>
</dbReference>
<sequence length="42" mass="4729">MPDLDGRTQVRTPTRGAWNCANCPTTNEAHRKRCTDCGTTRH</sequence>
<proteinExistence type="predicted"/>
<protein>
    <recommendedName>
        <fullName evidence="4">RanBP2-type domain-containing protein</fullName>
    </recommendedName>
</protein>
<dbReference type="GO" id="GO:0008270">
    <property type="term" value="F:zinc ion binding"/>
    <property type="evidence" value="ECO:0007669"/>
    <property type="project" value="UniProtKB-KW"/>
</dbReference>
<evidence type="ECO:0000313" key="5">
    <source>
        <dbReference type="EMBL" id="SCX59511.1"/>
    </source>
</evidence>
<name>A0A1G4Z1E6_9ACTN</name>
<dbReference type="Proteomes" id="UP000198981">
    <property type="component" value="Unassembled WGS sequence"/>
</dbReference>
<evidence type="ECO:0000259" key="4">
    <source>
        <dbReference type="PROSITE" id="PS50199"/>
    </source>
</evidence>
<gene>
    <name evidence="5" type="ORF">SAMN03159343_3943</name>
</gene>
<organism evidence="5 6">
    <name type="scientific">Klenkia marina</name>
    <dbReference type="NCBI Taxonomy" id="1960309"/>
    <lineage>
        <taxon>Bacteria</taxon>
        <taxon>Bacillati</taxon>
        <taxon>Actinomycetota</taxon>
        <taxon>Actinomycetes</taxon>
        <taxon>Geodermatophilales</taxon>
        <taxon>Geodermatophilaceae</taxon>
        <taxon>Klenkia</taxon>
    </lineage>
</organism>
<evidence type="ECO:0000313" key="6">
    <source>
        <dbReference type="Proteomes" id="UP000198981"/>
    </source>
</evidence>
<evidence type="ECO:0000256" key="1">
    <source>
        <dbReference type="ARBA" id="ARBA00022723"/>
    </source>
</evidence>
<dbReference type="SUPFAM" id="SSF90209">
    <property type="entry name" value="Ran binding protein zinc finger-like"/>
    <property type="match status" value="1"/>
</dbReference>
<keyword evidence="3" id="KW-0862">Zinc</keyword>
<dbReference type="PROSITE" id="PS50199">
    <property type="entry name" value="ZF_RANBP2_2"/>
    <property type="match status" value="1"/>
</dbReference>
<feature type="domain" description="RanBP2-type" evidence="4">
    <location>
        <begin position="14"/>
        <end position="42"/>
    </location>
</feature>
<dbReference type="EMBL" id="FMUH01000008">
    <property type="protein sequence ID" value="SCX59511.1"/>
    <property type="molecule type" value="Genomic_DNA"/>
</dbReference>
<dbReference type="AlphaFoldDB" id="A0A1G4Z1E6"/>
<dbReference type="RefSeq" id="WP_279385471.1">
    <property type="nucleotide sequence ID" value="NZ_FMUH01000008.1"/>
</dbReference>
<evidence type="ECO:0000256" key="2">
    <source>
        <dbReference type="ARBA" id="ARBA00022771"/>
    </source>
</evidence>
<keyword evidence="2" id="KW-0863">Zinc-finger</keyword>
<reference evidence="6" key="1">
    <citation type="submission" date="2016-10" db="EMBL/GenBank/DDBJ databases">
        <authorList>
            <person name="Varghese N."/>
            <person name="Submissions S."/>
        </authorList>
    </citation>
    <scope>NUCLEOTIDE SEQUENCE [LARGE SCALE GENOMIC DNA]</scope>
    <source>
        <strain evidence="6">DSM 45722</strain>
    </source>
</reference>
<dbReference type="InterPro" id="IPR001876">
    <property type="entry name" value="Znf_RanBP2"/>
</dbReference>